<evidence type="ECO:0000256" key="3">
    <source>
        <dbReference type="RuleBase" id="RU000682"/>
    </source>
</evidence>
<dbReference type="CDD" id="cd00086">
    <property type="entry name" value="homeodomain"/>
    <property type="match status" value="1"/>
</dbReference>
<reference evidence="10" key="4">
    <citation type="journal article" date="2018" name="Nat. Plants">
        <title>Whole-genome landscape of Medicago truncatula symbiotic genes.</title>
        <authorList>
            <person name="Pecrix Y."/>
            <person name="Staton S.E."/>
            <person name="Sallet E."/>
            <person name="Lelandais-Briere C."/>
            <person name="Moreau S."/>
            <person name="Carrere S."/>
            <person name="Blein T."/>
            <person name="Jardinaud M.F."/>
            <person name="Latrasse D."/>
            <person name="Zouine M."/>
            <person name="Zahm M."/>
            <person name="Kreplak J."/>
            <person name="Mayjonade B."/>
            <person name="Satge C."/>
            <person name="Perez M."/>
            <person name="Cauet S."/>
            <person name="Marande W."/>
            <person name="Chantry-Darmon C."/>
            <person name="Lopez-Roques C."/>
            <person name="Bouchez O."/>
            <person name="Berard A."/>
            <person name="Debelle F."/>
            <person name="Munos S."/>
            <person name="Bendahmane A."/>
            <person name="Berges H."/>
            <person name="Niebel A."/>
            <person name="Buitink J."/>
            <person name="Frugier F."/>
            <person name="Benhamed M."/>
            <person name="Crespi M."/>
            <person name="Gouzy J."/>
            <person name="Gamas P."/>
        </authorList>
    </citation>
    <scope>NUCLEOTIDE SEQUENCE [LARGE SCALE GENOMIC DNA]</scope>
    <source>
        <strain evidence="10">cv. Jemalong A17</strain>
    </source>
</reference>
<protein>
    <submittedName>
        <fullName evidence="6">Homeodomain protein HB2</fullName>
    </submittedName>
    <submittedName>
        <fullName evidence="7">Putative transcription factor Homobox-WOX family</fullName>
    </submittedName>
</protein>
<dbReference type="InterPro" id="IPR001356">
    <property type="entry name" value="HD"/>
</dbReference>
<dbReference type="EnsemblPlants" id="AES78040">
    <property type="protein sequence ID" value="AES78040"/>
    <property type="gene ID" value="MTR_7g023810"/>
</dbReference>
<reference evidence="7" key="5">
    <citation type="journal article" date="2018" name="Nat. Plants">
        <title>Whole-genome landscape of Medicago truncatula symbiotic genes.</title>
        <authorList>
            <person name="Pecrix Y."/>
            <person name="Gamas P."/>
            <person name="Carrere S."/>
        </authorList>
    </citation>
    <scope>NUCLEOTIDE SEQUENCE</scope>
    <source>
        <tissue evidence="7">Leaves</tissue>
    </source>
</reference>
<dbReference type="Pfam" id="PF00046">
    <property type="entry name" value="Homeodomain"/>
    <property type="match status" value="1"/>
</dbReference>
<dbReference type="GO" id="GO:0006355">
    <property type="term" value="P:regulation of DNA-templated transcription"/>
    <property type="evidence" value="ECO:0000318"/>
    <property type="project" value="GO_Central"/>
</dbReference>
<evidence type="ECO:0000313" key="10">
    <source>
        <dbReference type="Proteomes" id="UP000265566"/>
    </source>
</evidence>
<dbReference type="GO" id="GO:0003677">
    <property type="term" value="F:DNA binding"/>
    <property type="evidence" value="ECO:0007669"/>
    <property type="project" value="UniProtKB-UniRule"/>
</dbReference>
<feature type="compositionally biased region" description="Acidic residues" evidence="4">
    <location>
        <begin position="134"/>
        <end position="143"/>
    </location>
</feature>
<dbReference type="Proteomes" id="UP000002051">
    <property type="component" value="Unassembled WGS sequence"/>
</dbReference>
<keyword evidence="2 3" id="KW-0238">DNA-binding</keyword>
<proteinExistence type="predicted"/>
<evidence type="ECO:0000256" key="1">
    <source>
        <dbReference type="ARBA" id="ARBA00004123"/>
    </source>
</evidence>
<dbReference type="PROSITE" id="PS50071">
    <property type="entry name" value="HOMEOBOX_2"/>
    <property type="match status" value="1"/>
</dbReference>
<dbReference type="SMART" id="SM00389">
    <property type="entry name" value="HOX"/>
    <property type="match status" value="1"/>
</dbReference>
<sequence>MEWQRNGFNQNANVGMMQVNVMTNEQVETLRKQIAVYSVISEQLIQTHKTLSSQQDLTLTGSTRLRQRWTPTPVQLQSLERIFEAETGTPSKEKIKEITADLTKHGQISETSVYNWFQNRRARSKGKQQNNVNDEPEVETEVDSNDKKTEPEIVASQSAKNLCSQYLADLNSESDDSLRRSRN</sequence>
<dbReference type="PaxDb" id="3880-AES78040"/>
<dbReference type="PANTHER" id="PTHR46777:SF5">
    <property type="entry name" value="WUSCHEL-RELATED HOMEOBOX 13"/>
    <property type="match status" value="1"/>
</dbReference>
<accession>G7KVS3</accession>
<name>G7KVS3_MEDTR</name>
<evidence type="ECO:0000313" key="9">
    <source>
        <dbReference type="Proteomes" id="UP000002051"/>
    </source>
</evidence>
<dbReference type="Proteomes" id="UP000265566">
    <property type="component" value="Chromosome 7"/>
</dbReference>
<evidence type="ECO:0000313" key="6">
    <source>
        <dbReference type="EMBL" id="AES78040.1"/>
    </source>
</evidence>
<dbReference type="InterPro" id="IPR009057">
    <property type="entry name" value="Homeodomain-like_sf"/>
</dbReference>
<feature type="domain" description="Homeobox" evidence="5">
    <location>
        <begin position="62"/>
        <end position="127"/>
    </location>
</feature>
<organism evidence="6 9">
    <name type="scientific">Medicago truncatula</name>
    <name type="common">Barrel medic</name>
    <name type="synonym">Medicago tribuloides</name>
    <dbReference type="NCBI Taxonomy" id="3880"/>
    <lineage>
        <taxon>Eukaryota</taxon>
        <taxon>Viridiplantae</taxon>
        <taxon>Streptophyta</taxon>
        <taxon>Embryophyta</taxon>
        <taxon>Tracheophyta</taxon>
        <taxon>Spermatophyta</taxon>
        <taxon>Magnoliopsida</taxon>
        <taxon>eudicotyledons</taxon>
        <taxon>Gunneridae</taxon>
        <taxon>Pentapetalae</taxon>
        <taxon>rosids</taxon>
        <taxon>fabids</taxon>
        <taxon>Fabales</taxon>
        <taxon>Fabaceae</taxon>
        <taxon>Papilionoideae</taxon>
        <taxon>50 kb inversion clade</taxon>
        <taxon>NPAAA clade</taxon>
        <taxon>Hologalegina</taxon>
        <taxon>IRL clade</taxon>
        <taxon>Trifolieae</taxon>
        <taxon>Medicago</taxon>
    </lineage>
</organism>
<reference evidence="6 9" key="1">
    <citation type="journal article" date="2011" name="Nature">
        <title>The Medicago genome provides insight into the evolution of rhizobial symbioses.</title>
        <authorList>
            <person name="Young N.D."/>
            <person name="Debelle F."/>
            <person name="Oldroyd G.E."/>
            <person name="Geurts R."/>
            <person name="Cannon S.B."/>
            <person name="Udvardi M.K."/>
            <person name="Benedito V.A."/>
            <person name="Mayer K.F."/>
            <person name="Gouzy J."/>
            <person name="Schoof H."/>
            <person name="Van de Peer Y."/>
            <person name="Proost S."/>
            <person name="Cook D.R."/>
            <person name="Meyers B.C."/>
            <person name="Spannagl M."/>
            <person name="Cheung F."/>
            <person name="De Mita S."/>
            <person name="Krishnakumar V."/>
            <person name="Gundlach H."/>
            <person name="Zhou S."/>
            <person name="Mudge J."/>
            <person name="Bharti A.K."/>
            <person name="Murray J.D."/>
            <person name="Naoumkina M.A."/>
            <person name="Rosen B."/>
            <person name="Silverstein K.A."/>
            <person name="Tang H."/>
            <person name="Rombauts S."/>
            <person name="Zhao P.X."/>
            <person name="Zhou P."/>
            <person name="Barbe V."/>
            <person name="Bardou P."/>
            <person name="Bechner M."/>
            <person name="Bellec A."/>
            <person name="Berger A."/>
            <person name="Berges H."/>
            <person name="Bidwell S."/>
            <person name="Bisseling T."/>
            <person name="Choisne N."/>
            <person name="Couloux A."/>
            <person name="Denny R."/>
            <person name="Deshpande S."/>
            <person name="Dai X."/>
            <person name="Doyle J.J."/>
            <person name="Dudez A.M."/>
            <person name="Farmer A.D."/>
            <person name="Fouteau S."/>
            <person name="Franken C."/>
            <person name="Gibelin C."/>
            <person name="Gish J."/>
            <person name="Goldstein S."/>
            <person name="Gonzalez A.J."/>
            <person name="Green P.J."/>
            <person name="Hallab A."/>
            <person name="Hartog M."/>
            <person name="Hua A."/>
            <person name="Humphray S.J."/>
            <person name="Jeong D.H."/>
            <person name="Jing Y."/>
            <person name="Jocker A."/>
            <person name="Kenton S.M."/>
            <person name="Kim D.J."/>
            <person name="Klee K."/>
            <person name="Lai H."/>
            <person name="Lang C."/>
            <person name="Lin S."/>
            <person name="Macmil S.L."/>
            <person name="Magdelenat G."/>
            <person name="Matthews L."/>
            <person name="McCorrison J."/>
            <person name="Monaghan E.L."/>
            <person name="Mun J.H."/>
            <person name="Najar F.Z."/>
            <person name="Nicholson C."/>
            <person name="Noirot C."/>
            <person name="O'Bleness M."/>
            <person name="Paule C.R."/>
            <person name="Poulain J."/>
            <person name="Prion F."/>
            <person name="Qin B."/>
            <person name="Qu C."/>
            <person name="Retzel E.F."/>
            <person name="Riddle C."/>
            <person name="Sallet E."/>
            <person name="Samain S."/>
            <person name="Samson N."/>
            <person name="Sanders I."/>
            <person name="Saurat O."/>
            <person name="Scarpelli C."/>
            <person name="Schiex T."/>
            <person name="Segurens B."/>
            <person name="Severin A.J."/>
            <person name="Sherrier D.J."/>
            <person name="Shi R."/>
            <person name="Sims S."/>
            <person name="Singer S.R."/>
            <person name="Sinharoy S."/>
            <person name="Sterck L."/>
            <person name="Viollet A."/>
            <person name="Wang B.B."/>
            <person name="Wang K."/>
            <person name="Wang M."/>
            <person name="Wang X."/>
            <person name="Warfsmann J."/>
            <person name="Weissenbach J."/>
            <person name="White D.D."/>
            <person name="White J.D."/>
            <person name="Wiley G.B."/>
            <person name="Wincker P."/>
            <person name="Xing Y."/>
            <person name="Yang L."/>
            <person name="Yao Z."/>
            <person name="Ying F."/>
            <person name="Zhai J."/>
            <person name="Zhou L."/>
            <person name="Zuber A."/>
            <person name="Denarie J."/>
            <person name="Dixon R.A."/>
            <person name="May G.D."/>
            <person name="Schwartz D.C."/>
            <person name="Rogers J."/>
            <person name="Quetier F."/>
            <person name="Town C.D."/>
            <person name="Roe B.A."/>
        </authorList>
    </citation>
    <scope>NUCLEOTIDE SEQUENCE [LARGE SCALE GENOMIC DNA]</scope>
    <source>
        <strain evidence="6">A17</strain>
        <strain evidence="8 9">cv. Jemalong A17</strain>
    </source>
</reference>
<dbReference type="AlphaFoldDB" id="G7KVS3"/>
<dbReference type="EMBL" id="CM001223">
    <property type="protein sequence ID" value="AES78040.1"/>
    <property type="molecule type" value="Genomic_DNA"/>
</dbReference>
<reference evidence="8" key="3">
    <citation type="submission" date="2015-04" db="UniProtKB">
        <authorList>
            <consortium name="EnsemblPlants"/>
        </authorList>
    </citation>
    <scope>IDENTIFICATION</scope>
    <source>
        <strain evidence="8">cv. Jemalong A17</strain>
    </source>
</reference>
<feature type="region of interest" description="Disordered" evidence="4">
    <location>
        <begin position="121"/>
        <end position="154"/>
    </location>
</feature>
<dbReference type="PANTHER" id="PTHR46777">
    <property type="entry name" value="WUSCHEL-RELATED HOMEOBOX 13"/>
    <property type="match status" value="1"/>
</dbReference>
<dbReference type="EMBL" id="PSQE01000007">
    <property type="protein sequence ID" value="RHN44765.1"/>
    <property type="molecule type" value="Genomic_DNA"/>
</dbReference>
<evidence type="ECO:0000313" key="8">
    <source>
        <dbReference type="EnsemblPlants" id="AES78040"/>
    </source>
</evidence>
<evidence type="ECO:0000259" key="5">
    <source>
        <dbReference type="PROSITE" id="PS50071"/>
    </source>
</evidence>
<comment type="subcellular location">
    <subcellularLocation>
        <location evidence="1 2 3">Nucleus</location>
    </subcellularLocation>
</comment>
<keyword evidence="9" id="KW-1185">Reference proteome</keyword>
<dbReference type="GO" id="GO:0003700">
    <property type="term" value="F:DNA-binding transcription factor activity"/>
    <property type="evidence" value="ECO:0000318"/>
    <property type="project" value="GO_Central"/>
</dbReference>
<dbReference type="Gene3D" id="1.10.10.60">
    <property type="entry name" value="Homeodomain-like"/>
    <property type="match status" value="1"/>
</dbReference>
<dbReference type="HOGENOM" id="CLU_071934_0_1_1"/>
<dbReference type="InterPro" id="IPR044559">
    <property type="entry name" value="WOX13-like"/>
</dbReference>
<gene>
    <name evidence="6" type="ordered locus">MTR_7g023810</name>
    <name evidence="7" type="ORF">MtrunA17_Chr7g0222981</name>
</gene>
<evidence type="ECO:0000256" key="4">
    <source>
        <dbReference type="SAM" id="MobiDB-lite"/>
    </source>
</evidence>
<keyword evidence="2 3" id="KW-0539">Nucleus</keyword>
<dbReference type="eggNOG" id="ENOG502QVBF">
    <property type="taxonomic scope" value="Eukaryota"/>
</dbReference>
<dbReference type="SUPFAM" id="SSF46689">
    <property type="entry name" value="Homeodomain-like"/>
    <property type="match status" value="1"/>
</dbReference>
<evidence type="ECO:0000313" key="7">
    <source>
        <dbReference type="EMBL" id="RHN44765.1"/>
    </source>
</evidence>
<dbReference type="Gramene" id="rna38926">
    <property type="protein sequence ID" value="RHN44765.1"/>
    <property type="gene ID" value="gene38926"/>
</dbReference>
<feature type="DNA-binding region" description="Homeobox" evidence="2">
    <location>
        <begin position="64"/>
        <end position="128"/>
    </location>
</feature>
<dbReference type="GO" id="GO:0005634">
    <property type="term" value="C:nucleus"/>
    <property type="evidence" value="ECO:0007669"/>
    <property type="project" value="UniProtKB-SubCell"/>
</dbReference>
<keyword evidence="2 3" id="KW-0371">Homeobox</keyword>
<evidence type="ECO:0000256" key="2">
    <source>
        <dbReference type="PROSITE-ProRule" id="PRU00108"/>
    </source>
</evidence>
<dbReference type="STRING" id="3880.G7KVS3"/>
<dbReference type="OMA" id="DMYIHSP"/>
<reference evidence="6 9" key="2">
    <citation type="journal article" date="2014" name="BMC Genomics">
        <title>An improved genome release (version Mt4.0) for the model legume Medicago truncatula.</title>
        <authorList>
            <person name="Tang H."/>
            <person name="Krishnakumar V."/>
            <person name="Bidwell S."/>
            <person name="Rosen B."/>
            <person name="Chan A."/>
            <person name="Zhou S."/>
            <person name="Gentzbittel L."/>
            <person name="Childs K.L."/>
            <person name="Yandell M."/>
            <person name="Gundlach H."/>
            <person name="Mayer K.F."/>
            <person name="Schwartz D.C."/>
            <person name="Town C.D."/>
        </authorList>
    </citation>
    <scope>GENOME REANNOTATION</scope>
    <source>
        <strain evidence="8 9">cv. Jemalong A17</strain>
    </source>
</reference>